<evidence type="ECO:0008006" key="4">
    <source>
        <dbReference type="Google" id="ProtNLM"/>
    </source>
</evidence>
<feature type="transmembrane region" description="Helical" evidence="1">
    <location>
        <begin position="209"/>
        <end position="228"/>
    </location>
</feature>
<feature type="transmembrane region" description="Helical" evidence="1">
    <location>
        <begin position="112"/>
        <end position="134"/>
    </location>
</feature>
<feature type="transmembrane region" description="Helical" evidence="1">
    <location>
        <begin position="72"/>
        <end position="92"/>
    </location>
</feature>
<proteinExistence type="predicted"/>
<dbReference type="OrthoDB" id="9785431at2"/>
<feature type="transmembrane region" description="Helical" evidence="1">
    <location>
        <begin position="183"/>
        <end position="202"/>
    </location>
</feature>
<evidence type="ECO:0000313" key="2">
    <source>
        <dbReference type="EMBL" id="PKY88175.1"/>
    </source>
</evidence>
<dbReference type="GO" id="GO:0008233">
    <property type="term" value="F:peptidase activity"/>
    <property type="evidence" value="ECO:0007669"/>
    <property type="project" value="InterPro"/>
</dbReference>
<name>A0A2I1JXR8_9LACT</name>
<accession>A0A2I1JXR8</accession>
<dbReference type="EMBL" id="PKHE01000016">
    <property type="protein sequence ID" value="PKY88175.1"/>
    <property type="molecule type" value="Genomic_DNA"/>
</dbReference>
<reference evidence="2 3" key="1">
    <citation type="submission" date="2017-12" db="EMBL/GenBank/DDBJ databases">
        <title>Phylogenetic diversity of female urinary microbiome.</title>
        <authorList>
            <person name="Thomas-White K."/>
            <person name="Wolfe A.J."/>
        </authorList>
    </citation>
    <scope>NUCLEOTIDE SEQUENCE [LARGE SCALE GENOMIC DNA]</scope>
    <source>
        <strain evidence="2 3">UMB0898</strain>
    </source>
</reference>
<feature type="transmembrane region" description="Helical" evidence="1">
    <location>
        <begin position="234"/>
        <end position="254"/>
    </location>
</feature>
<feature type="transmembrane region" description="Helical" evidence="1">
    <location>
        <begin position="41"/>
        <end position="60"/>
    </location>
</feature>
<dbReference type="Proteomes" id="UP000234384">
    <property type="component" value="Unassembled WGS sequence"/>
</dbReference>
<dbReference type="RefSeq" id="WP_101954506.1">
    <property type="nucleotide sequence ID" value="NZ_PKHE01000016.1"/>
</dbReference>
<evidence type="ECO:0000313" key="3">
    <source>
        <dbReference type="Proteomes" id="UP000234384"/>
    </source>
</evidence>
<keyword evidence="1" id="KW-0812">Transmembrane</keyword>
<keyword evidence="1" id="KW-0472">Membrane</keyword>
<dbReference type="AlphaFoldDB" id="A0A2I1JXR8"/>
<organism evidence="2 3">
    <name type="scientific">Falseniella ignava</name>
    <dbReference type="NCBI Taxonomy" id="137730"/>
    <lineage>
        <taxon>Bacteria</taxon>
        <taxon>Bacillati</taxon>
        <taxon>Bacillota</taxon>
        <taxon>Bacilli</taxon>
        <taxon>Lactobacillales</taxon>
        <taxon>Aerococcaceae</taxon>
        <taxon>Falseniella</taxon>
    </lineage>
</organism>
<feature type="transmembrane region" description="Helical" evidence="1">
    <location>
        <begin position="141"/>
        <end position="163"/>
    </location>
</feature>
<keyword evidence="1" id="KW-1133">Transmembrane helix</keyword>
<gene>
    <name evidence="2" type="ORF">CYJ57_06065</name>
</gene>
<protein>
    <recommendedName>
        <fullName evidence="4">PrsW family intramembrane metalloprotease</fullName>
    </recommendedName>
</protein>
<dbReference type="InterPro" id="IPR026898">
    <property type="entry name" value="PrsW"/>
</dbReference>
<sequence>MKRKVIIFGLLVLMSIGLEYEMENLYFGEVTLLELGEYLSGLGLVVIYCIPLGLLMRRLWRQVGLSFEAGIITIMVGCFVSGWLAGEANTYIESLWYLALPNAEWLIDWNDALAAPFVEEILKCACALLVMYLIGERRLSAAFVIGMVIGFGFQLIEDLNYVLQAETITFEMAAYRAAGALSSHWMMTGVTTAGVWGLWLWYREKVESLSLGWLWVSALMPMGLHFIWNSPLGYLWVTSLVSAAIIYLWGRLYLTWFGRTGLCVGEDGAVFDGIKRKGEDGCQPYN</sequence>
<evidence type="ECO:0000256" key="1">
    <source>
        <dbReference type="SAM" id="Phobius"/>
    </source>
</evidence>
<comment type="caution">
    <text evidence="2">The sequence shown here is derived from an EMBL/GenBank/DDBJ whole genome shotgun (WGS) entry which is preliminary data.</text>
</comment>
<dbReference type="Pfam" id="PF13367">
    <property type="entry name" value="PrsW-protease"/>
    <property type="match status" value="1"/>
</dbReference>